<sequence length="568" mass="63070">MEVDEVAGDLAHSEAWAGLIDGDYDRGVVRIATLTRDRTNYLLFASVELLPPEIPSPPNGAQAMNCDPGRLYMSRNVLPISAALDWYQACWNAPTQAHPGAPADISLGILSPEPSVRRFVLRDDVPFSPAWHVMPRLHRLVSMQPLPAPIVEMTEGMTSVERYRRARSWLLERLHFDLLAHDDWLGGIGLVAPNPLLGSSRTRISTRGYGAETVTVAGRPRRGATLDGLKIIFHERRVAGAGFHAEHVTDAFGAASALITGGVEELGHRIVCPRRGLLHDEPPGWFFRSFSMQTNVPIGERIANPMRRRRSTVAGPLVTSVWRPPEVQQPVVTTSPVMRLEQLQRLRQDRFGEYRALQARGDRDDVRVLENEREEAVLFIRRLVARARRRILLVDPYLVAADLQEFTYAAEQQGVEIQGLISPPKRYYTRASSEVGATMLTGEELVAQIVAMREPALGFGKIDVRATTQRGLHDRFLCVDDDLWHCGHSFNGVGTGDVSVMSRVTRPAELLTLLDEIFSAAGSFEDWWSRRPQSRPRTIRDRVADLLRRAASAIGGSSGSKDAGGDDV</sequence>
<keyword evidence="2" id="KW-1185">Reference proteome</keyword>
<dbReference type="SUPFAM" id="SSF56024">
    <property type="entry name" value="Phospholipase D/nuclease"/>
    <property type="match status" value="1"/>
</dbReference>
<dbReference type="Proteomes" id="UP001361239">
    <property type="component" value="Unassembled WGS sequence"/>
</dbReference>
<gene>
    <name evidence="1" type="ORF">WG901_21460</name>
</gene>
<evidence type="ECO:0000313" key="1">
    <source>
        <dbReference type="EMBL" id="MEJ5979235.1"/>
    </source>
</evidence>
<accession>A0ABU8S1R4</accession>
<evidence type="ECO:0000313" key="2">
    <source>
        <dbReference type="Proteomes" id="UP001361239"/>
    </source>
</evidence>
<dbReference type="NCBIfam" id="NF040700">
    <property type="entry name" value="VPA1262_N_dom"/>
    <property type="match status" value="1"/>
</dbReference>
<organism evidence="1 2">
    <name type="scientific">Novosphingobium anseongense</name>
    <dbReference type="NCBI Taxonomy" id="3133436"/>
    <lineage>
        <taxon>Bacteria</taxon>
        <taxon>Pseudomonadati</taxon>
        <taxon>Pseudomonadota</taxon>
        <taxon>Alphaproteobacteria</taxon>
        <taxon>Sphingomonadales</taxon>
        <taxon>Sphingomonadaceae</taxon>
        <taxon>Novosphingobium</taxon>
    </lineage>
</organism>
<dbReference type="RefSeq" id="WP_339589175.1">
    <property type="nucleotide sequence ID" value="NZ_JBBHJZ010000006.1"/>
</dbReference>
<name>A0ABU8S1R4_9SPHN</name>
<protein>
    <submittedName>
        <fullName evidence="1">VPA1262 family N-terminal domain-containing protein</fullName>
    </submittedName>
</protein>
<dbReference type="EMBL" id="JBBHJZ010000006">
    <property type="protein sequence ID" value="MEJ5979235.1"/>
    <property type="molecule type" value="Genomic_DNA"/>
</dbReference>
<proteinExistence type="predicted"/>
<comment type="caution">
    <text evidence="1">The sequence shown here is derived from an EMBL/GenBank/DDBJ whole genome shotgun (WGS) entry which is preliminary data.</text>
</comment>
<reference evidence="1 2" key="1">
    <citation type="submission" date="2024-03" db="EMBL/GenBank/DDBJ databases">
        <authorList>
            <person name="Jo J.-H."/>
        </authorList>
    </citation>
    <scope>NUCLEOTIDE SEQUENCE [LARGE SCALE GENOMIC DNA]</scope>
    <source>
        <strain evidence="1 2">PS1R-30</strain>
    </source>
</reference>